<comment type="caution">
    <text evidence="2">The sequence shown here is derived from an EMBL/GenBank/DDBJ whole genome shotgun (WGS) entry which is preliminary data.</text>
</comment>
<dbReference type="Proteomes" id="UP001152604">
    <property type="component" value="Unassembled WGS sequence"/>
</dbReference>
<evidence type="ECO:0000313" key="2">
    <source>
        <dbReference type="EMBL" id="CAH2404555.1"/>
    </source>
</evidence>
<keyword evidence="3" id="KW-1185">Reference proteome</keyword>
<name>A0ABN8K699_9HYPH</name>
<protein>
    <submittedName>
        <fullName evidence="2">Uncharacterized protein</fullName>
    </submittedName>
</protein>
<sequence length="85" mass="9675">MLDAGNVNHTFENSSAIGRKHGGRETQIELMNFVLRHRCRDPVNIRFGRHIRSPRRRARYFLGPPPEIVWSSAPGVGQQALSVVR</sequence>
<reference evidence="2" key="1">
    <citation type="submission" date="2022-03" db="EMBL/GenBank/DDBJ databases">
        <authorList>
            <person name="Brunel B."/>
        </authorList>
    </citation>
    <scope>NUCLEOTIDE SEQUENCE</scope>
    <source>
        <strain evidence="2">STM4922sample</strain>
    </source>
</reference>
<evidence type="ECO:0000256" key="1">
    <source>
        <dbReference type="SAM" id="MobiDB-lite"/>
    </source>
</evidence>
<dbReference type="EMBL" id="CAKXZS010000030">
    <property type="protein sequence ID" value="CAH2404555.1"/>
    <property type="molecule type" value="Genomic_DNA"/>
</dbReference>
<evidence type="ECO:0000313" key="3">
    <source>
        <dbReference type="Proteomes" id="UP001152604"/>
    </source>
</evidence>
<organism evidence="2 3">
    <name type="scientific">Mesorhizobium ventifaucium</name>
    <dbReference type="NCBI Taxonomy" id="666020"/>
    <lineage>
        <taxon>Bacteria</taxon>
        <taxon>Pseudomonadati</taxon>
        <taxon>Pseudomonadota</taxon>
        <taxon>Alphaproteobacteria</taxon>
        <taxon>Hyphomicrobiales</taxon>
        <taxon>Phyllobacteriaceae</taxon>
        <taxon>Mesorhizobium</taxon>
    </lineage>
</organism>
<accession>A0ABN8K699</accession>
<gene>
    <name evidence="2" type="ORF">MES4922_360175</name>
</gene>
<feature type="region of interest" description="Disordered" evidence="1">
    <location>
        <begin position="1"/>
        <end position="22"/>
    </location>
</feature>
<feature type="compositionally biased region" description="Polar residues" evidence="1">
    <location>
        <begin position="7"/>
        <end position="16"/>
    </location>
</feature>
<proteinExistence type="predicted"/>